<proteinExistence type="predicted"/>
<dbReference type="PROSITE" id="PS51257">
    <property type="entry name" value="PROKAR_LIPOPROTEIN"/>
    <property type="match status" value="1"/>
</dbReference>
<accession>A0ABZ0RM95</accession>
<evidence type="ECO:0000313" key="3">
    <source>
        <dbReference type="EMBL" id="WPJ96627.1"/>
    </source>
</evidence>
<reference evidence="3 4" key="1">
    <citation type="submission" date="2023-11" db="EMBL/GenBank/DDBJ databases">
        <title>Coraliomargarita sp. nov., isolated from marine algae.</title>
        <authorList>
            <person name="Lee J.K."/>
            <person name="Baek J.H."/>
            <person name="Kim J.M."/>
            <person name="Choi D.G."/>
            <person name="Jeon C.O."/>
        </authorList>
    </citation>
    <scope>NUCLEOTIDE SEQUENCE [LARGE SCALE GENOMIC DNA]</scope>
    <source>
        <strain evidence="3 4">J2-16</strain>
    </source>
</reference>
<sequence length="226" mass="25517">MKPFIYILAASISTIACTATTDSNNSNDEAQRLEEGYIDLFARGDFSEWTTVKGEPVKGWFIEEGRIHRPEITNGQKRPDSIISKQHYTNFELRFDWNISKGGNSGIKYRSQGDLGLEYQVLDDGVHQDPQLSAGIYALVPAAKDKPFNPGGQWNSGRIIANGNHIEHWINDVKVAEIEIGSTAWKQAFENSKYKKHTGFGTWTGPIYLQDHNDAVSFRNVRIREL</sequence>
<protein>
    <submittedName>
        <fullName evidence="3">DUF1080 domain-containing protein</fullName>
    </submittedName>
</protein>
<feature type="chain" id="PRO_5045898772" evidence="1">
    <location>
        <begin position="19"/>
        <end position="226"/>
    </location>
</feature>
<dbReference type="Gene3D" id="2.60.120.560">
    <property type="entry name" value="Exo-inulinase, domain 1"/>
    <property type="match status" value="1"/>
</dbReference>
<evidence type="ECO:0000313" key="4">
    <source>
        <dbReference type="Proteomes" id="UP001324993"/>
    </source>
</evidence>
<gene>
    <name evidence="3" type="ORF">SH580_02785</name>
</gene>
<keyword evidence="1" id="KW-0732">Signal</keyword>
<evidence type="ECO:0000256" key="1">
    <source>
        <dbReference type="SAM" id="SignalP"/>
    </source>
</evidence>
<feature type="domain" description="3-keto-alpha-glucoside-1,2-lyase/3-keto-2-hydroxy-glucal hydratase" evidence="2">
    <location>
        <begin position="37"/>
        <end position="224"/>
    </location>
</feature>
<dbReference type="Pfam" id="PF06439">
    <property type="entry name" value="3keto-disac_hyd"/>
    <property type="match status" value="1"/>
</dbReference>
<dbReference type="InterPro" id="IPR010496">
    <property type="entry name" value="AL/BT2_dom"/>
</dbReference>
<keyword evidence="4" id="KW-1185">Reference proteome</keyword>
<name>A0ABZ0RM95_9BACT</name>
<dbReference type="RefSeq" id="WP_319833485.1">
    <property type="nucleotide sequence ID" value="NZ_CP138858.1"/>
</dbReference>
<dbReference type="EMBL" id="CP138858">
    <property type="protein sequence ID" value="WPJ96627.1"/>
    <property type="molecule type" value="Genomic_DNA"/>
</dbReference>
<feature type="signal peptide" evidence="1">
    <location>
        <begin position="1"/>
        <end position="18"/>
    </location>
</feature>
<organism evidence="3 4">
    <name type="scientific">Coraliomargarita algicola</name>
    <dbReference type="NCBI Taxonomy" id="3092156"/>
    <lineage>
        <taxon>Bacteria</taxon>
        <taxon>Pseudomonadati</taxon>
        <taxon>Verrucomicrobiota</taxon>
        <taxon>Opitutia</taxon>
        <taxon>Puniceicoccales</taxon>
        <taxon>Coraliomargaritaceae</taxon>
        <taxon>Coraliomargarita</taxon>
    </lineage>
</organism>
<dbReference type="Proteomes" id="UP001324993">
    <property type="component" value="Chromosome"/>
</dbReference>
<evidence type="ECO:0000259" key="2">
    <source>
        <dbReference type="Pfam" id="PF06439"/>
    </source>
</evidence>